<name>A0A644VW69_9ZZZZ</name>
<dbReference type="EMBL" id="VSSQ01000472">
    <property type="protein sequence ID" value="MPL95566.1"/>
    <property type="molecule type" value="Genomic_DNA"/>
</dbReference>
<proteinExistence type="predicted"/>
<gene>
    <name evidence="1" type="ORF">SDC9_41738</name>
</gene>
<protein>
    <submittedName>
        <fullName evidence="1">Uncharacterized protein</fullName>
    </submittedName>
</protein>
<reference evidence="1" key="1">
    <citation type="submission" date="2019-08" db="EMBL/GenBank/DDBJ databases">
        <authorList>
            <person name="Kucharzyk K."/>
            <person name="Murdoch R.W."/>
            <person name="Higgins S."/>
            <person name="Loffler F."/>
        </authorList>
    </citation>
    <scope>NUCLEOTIDE SEQUENCE</scope>
</reference>
<dbReference type="AlphaFoldDB" id="A0A644VW69"/>
<organism evidence="1">
    <name type="scientific">bioreactor metagenome</name>
    <dbReference type="NCBI Taxonomy" id="1076179"/>
    <lineage>
        <taxon>unclassified sequences</taxon>
        <taxon>metagenomes</taxon>
        <taxon>ecological metagenomes</taxon>
    </lineage>
</organism>
<accession>A0A644VW69</accession>
<comment type="caution">
    <text evidence="1">The sequence shown here is derived from an EMBL/GenBank/DDBJ whole genome shotgun (WGS) entry which is preliminary data.</text>
</comment>
<evidence type="ECO:0000313" key="1">
    <source>
        <dbReference type="EMBL" id="MPL95566.1"/>
    </source>
</evidence>
<sequence length="328" mass="37732">MSDIIAFTEQEISLLSDCRELLYVHEPNLASLLDSRVEDLEMLAGIVGRSASLIIDLGFSPLARSVDTLAAKLSNQGIEEVVNLPAKASLGRSYTISKLHLYGFLRKIAQMQEYLSVHRERILVCYHAILFSLMAEDLYISIISDSLGNEEWARRATKDLVLMWEQRSNAQADSFAPLMQQLWEVRHTLVPVLGTLLGTVELLQLSFRLPPMWHDFLHDRGKDEEVVYALDEFLFSLSFEQLNNLQEIMQEQLLNTVSREEAHRLLGLRPNQLLEGPDEEDLPAIRLYRSFLRRNALARLRRDSARPGPRRTLEQLLLLYLWSKDTQF</sequence>